<dbReference type="GO" id="GO:0005506">
    <property type="term" value="F:iron ion binding"/>
    <property type="evidence" value="ECO:0007669"/>
    <property type="project" value="InterPro"/>
</dbReference>
<dbReference type="GO" id="GO:0004497">
    <property type="term" value="F:monooxygenase activity"/>
    <property type="evidence" value="ECO:0007669"/>
    <property type="project" value="InterPro"/>
</dbReference>
<keyword evidence="5" id="KW-0349">Heme</keyword>
<keyword evidence="7" id="KW-1185">Reference proteome</keyword>
<evidence type="ECO:0000256" key="5">
    <source>
        <dbReference type="PIRSR" id="PIRSR602403-1"/>
    </source>
</evidence>
<protein>
    <submittedName>
        <fullName evidence="6">Putative cytochrome</fullName>
    </submittedName>
</protein>
<dbReference type="InterPro" id="IPR002403">
    <property type="entry name" value="Cyt_P450_E_grp-IV"/>
</dbReference>
<dbReference type="InterPro" id="IPR001128">
    <property type="entry name" value="Cyt_P450"/>
</dbReference>
<dbReference type="InterPro" id="IPR036396">
    <property type="entry name" value="Cyt_P450_sf"/>
</dbReference>
<dbReference type="PANTHER" id="PTHR46206">
    <property type="entry name" value="CYTOCHROME P450"/>
    <property type="match status" value="1"/>
</dbReference>
<evidence type="ECO:0000256" key="3">
    <source>
        <dbReference type="ARBA" id="ARBA00022723"/>
    </source>
</evidence>
<comment type="caution">
    <text evidence="6">The sequence shown here is derived from an EMBL/GenBank/DDBJ whole genome shotgun (WGS) entry which is preliminary data.</text>
</comment>
<dbReference type="AlphaFoldDB" id="A0A1R1PI57"/>
<dbReference type="GO" id="GO:0016705">
    <property type="term" value="F:oxidoreductase activity, acting on paired donors, with incorporation or reduction of molecular oxygen"/>
    <property type="evidence" value="ECO:0007669"/>
    <property type="project" value="InterPro"/>
</dbReference>
<dbReference type="EMBL" id="LSSK01001138">
    <property type="protein sequence ID" value="OMH80593.1"/>
    <property type="molecule type" value="Genomic_DNA"/>
</dbReference>
<proteinExistence type="inferred from homology"/>
<comment type="similarity">
    <text evidence="2">Belongs to the cytochrome P450 family.</text>
</comment>
<name>A0A1R1PI57_ZANCU</name>
<gene>
    <name evidence="6" type="ORF">AX774_g5965</name>
</gene>
<organism evidence="6 7">
    <name type="scientific">Zancudomyces culisetae</name>
    <name type="common">Gut fungus</name>
    <name type="synonym">Smittium culisetae</name>
    <dbReference type="NCBI Taxonomy" id="1213189"/>
    <lineage>
        <taxon>Eukaryota</taxon>
        <taxon>Fungi</taxon>
        <taxon>Fungi incertae sedis</taxon>
        <taxon>Zoopagomycota</taxon>
        <taxon>Kickxellomycotina</taxon>
        <taxon>Harpellomycetes</taxon>
        <taxon>Harpellales</taxon>
        <taxon>Legeriomycetaceae</taxon>
        <taxon>Zancudomyces</taxon>
    </lineage>
</organism>
<keyword evidence="3 5" id="KW-0479">Metal-binding</keyword>
<dbReference type="Gene3D" id="1.10.630.10">
    <property type="entry name" value="Cytochrome P450"/>
    <property type="match status" value="1"/>
</dbReference>
<dbReference type="Pfam" id="PF00067">
    <property type="entry name" value="p450"/>
    <property type="match status" value="1"/>
</dbReference>
<evidence type="ECO:0000313" key="6">
    <source>
        <dbReference type="EMBL" id="OMH80593.1"/>
    </source>
</evidence>
<accession>A0A1R1PI57</accession>
<evidence type="ECO:0000313" key="7">
    <source>
        <dbReference type="Proteomes" id="UP000188320"/>
    </source>
</evidence>
<dbReference type="OrthoDB" id="1470350at2759"/>
<dbReference type="PRINTS" id="PR00465">
    <property type="entry name" value="EP450IV"/>
</dbReference>
<keyword evidence="4 5" id="KW-0408">Iron</keyword>
<dbReference type="Proteomes" id="UP000188320">
    <property type="component" value="Unassembled WGS sequence"/>
</dbReference>
<dbReference type="GO" id="GO:0020037">
    <property type="term" value="F:heme binding"/>
    <property type="evidence" value="ECO:0007669"/>
    <property type="project" value="InterPro"/>
</dbReference>
<dbReference type="SUPFAM" id="SSF48264">
    <property type="entry name" value="Cytochrome P450"/>
    <property type="match status" value="1"/>
</dbReference>
<dbReference type="PANTHER" id="PTHR46206:SF4">
    <property type="entry name" value="P450, PUTATIVE (EUROFUNG)-RELATED"/>
    <property type="match status" value="1"/>
</dbReference>
<sequence>MTFAISFRYFGPHIVKDIELFGSVLDLTEKTSKVIAEETLYTSLYKVGIVGKNHILEYLELETQRRAYLPSYQKPRDIVQYIADNSDTFGMNIQYPLHSLQFVMEMGVAIISTRLHNLIVELSLRPQVYDELGEEQRLSMEKYLDNGSLIPFEALDEMVLLDAFIKETIRLAGSSSFIPRYVCQDFVVSNGVTIPKNSLVSFNIYSHNRDTSIFGKNASEFDYKRHIRLGLKLTDTDSSNVMWSAGTEVCAAKLYSIYIIKLILSLIIRNYYIRSHCPIASHLDSNKTSHYSTNTDLSRNSGLYFVSRN</sequence>
<evidence type="ECO:0000256" key="2">
    <source>
        <dbReference type="ARBA" id="ARBA00010617"/>
    </source>
</evidence>
<evidence type="ECO:0000256" key="4">
    <source>
        <dbReference type="ARBA" id="ARBA00023004"/>
    </source>
</evidence>
<evidence type="ECO:0000256" key="1">
    <source>
        <dbReference type="ARBA" id="ARBA00001971"/>
    </source>
</evidence>
<comment type="cofactor">
    <cofactor evidence="1 5">
        <name>heme</name>
        <dbReference type="ChEBI" id="CHEBI:30413"/>
    </cofactor>
</comment>
<feature type="binding site" description="axial binding residue" evidence="5">
    <location>
        <position position="250"/>
    </location>
    <ligand>
        <name>heme</name>
        <dbReference type="ChEBI" id="CHEBI:30413"/>
    </ligand>
    <ligandPart>
        <name>Fe</name>
        <dbReference type="ChEBI" id="CHEBI:18248"/>
    </ligandPart>
</feature>
<reference evidence="7" key="1">
    <citation type="submission" date="2017-01" db="EMBL/GenBank/DDBJ databases">
        <authorList>
            <person name="Wang Y."/>
            <person name="White M."/>
            <person name="Kvist S."/>
            <person name="Moncalvo J.-M."/>
        </authorList>
    </citation>
    <scope>NUCLEOTIDE SEQUENCE [LARGE SCALE GENOMIC DNA]</scope>
    <source>
        <strain evidence="7">COL-18-3</strain>
    </source>
</reference>